<dbReference type="InterPro" id="IPR014729">
    <property type="entry name" value="Rossmann-like_a/b/a_fold"/>
</dbReference>
<dbReference type="Gene3D" id="3.40.50.620">
    <property type="entry name" value="HUPs"/>
    <property type="match status" value="1"/>
</dbReference>
<dbReference type="Proteomes" id="UP001457898">
    <property type="component" value="Unassembled WGS sequence"/>
</dbReference>
<reference evidence="2 3" key="1">
    <citation type="submission" date="2024-03" db="EMBL/GenBank/DDBJ databases">
        <title>Human intestinal bacterial collection.</title>
        <authorList>
            <person name="Pauvert C."/>
            <person name="Hitch T.C.A."/>
            <person name="Clavel T."/>
        </authorList>
    </citation>
    <scope>NUCLEOTIDE SEQUENCE [LARGE SCALE GENOMIC DNA]</scope>
    <source>
        <strain evidence="2 3">CLA-SR-H028</strain>
    </source>
</reference>
<dbReference type="InterPro" id="IPR002761">
    <property type="entry name" value="Diphthami_syn_dom"/>
</dbReference>
<evidence type="ECO:0000313" key="2">
    <source>
        <dbReference type="EMBL" id="MEQ2434454.1"/>
    </source>
</evidence>
<proteinExistence type="predicted"/>
<name>A0ABV1DVP1_9FIRM</name>
<keyword evidence="3" id="KW-1185">Reference proteome</keyword>
<organism evidence="2 3">
    <name type="scientific">Blautia caccae</name>
    <dbReference type="NCBI Taxonomy" id="3133175"/>
    <lineage>
        <taxon>Bacteria</taxon>
        <taxon>Bacillati</taxon>
        <taxon>Bacillota</taxon>
        <taxon>Clostridia</taxon>
        <taxon>Lachnospirales</taxon>
        <taxon>Lachnospiraceae</taxon>
        <taxon>Blautia</taxon>
    </lineage>
</organism>
<protein>
    <recommendedName>
        <fullName evidence="1">Diphthamide synthase domain-containing protein</fullName>
    </recommendedName>
</protein>
<gene>
    <name evidence="2" type="ORF">WMO65_26045</name>
</gene>
<dbReference type="SUPFAM" id="SSF52402">
    <property type="entry name" value="Adenine nucleotide alpha hydrolases-like"/>
    <property type="match status" value="1"/>
</dbReference>
<dbReference type="Pfam" id="PF01902">
    <property type="entry name" value="Diphthami_syn_2"/>
    <property type="match status" value="1"/>
</dbReference>
<accession>A0ABV1DVP1</accession>
<dbReference type="EMBL" id="JBBMFP010000060">
    <property type="protein sequence ID" value="MEQ2434454.1"/>
    <property type="molecule type" value="Genomic_DNA"/>
</dbReference>
<evidence type="ECO:0000259" key="1">
    <source>
        <dbReference type="Pfam" id="PF01902"/>
    </source>
</evidence>
<comment type="caution">
    <text evidence="2">The sequence shown here is derived from an EMBL/GenBank/DDBJ whole genome shotgun (WGS) entry which is preliminary data.</text>
</comment>
<dbReference type="RefSeq" id="WP_148393671.1">
    <property type="nucleotide sequence ID" value="NZ_JBBMFP010000060.1"/>
</dbReference>
<feature type="domain" description="Diphthamide synthase" evidence="1">
    <location>
        <begin position="8"/>
        <end position="70"/>
    </location>
</feature>
<sequence length="75" mass="8670">MINAYFNWSSGKDSAMALYYAEKYGKYDIRSLFTIIKKEESKIAMHEISIDLLRRQADAIGIPLSVLEYDCVKRS</sequence>
<evidence type="ECO:0000313" key="3">
    <source>
        <dbReference type="Proteomes" id="UP001457898"/>
    </source>
</evidence>